<protein>
    <submittedName>
        <fullName evidence="1">Uncharacterized protein</fullName>
    </submittedName>
</protein>
<dbReference type="EMBL" id="QGKY02000246">
    <property type="protein sequence ID" value="KAF2584145.1"/>
    <property type="molecule type" value="Genomic_DNA"/>
</dbReference>
<keyword evidence="3" id="KW-1185">Reference proteome</keyword>
<comment type="caution">
    <text evidence="1">The sequence shown here is derived from an EMBL/GenBank/DDBJ whole genome shotgun (WGS) entry which is preliminary data.</text>
</comment>
<evidence type="ECO:0000313" key="1">
    <source>
        <dbReference type="EMBL" id="KAF2584145.1"/>
    </source>
</evidence>
<accession>A0A3N6RFL5</accession>
<evidence type="ECO:0000313" key="3">
    <source>
        <dbReference type="Proteomes" id="UP000266723"/>
    </source>
</evidence>
<dbReference type="AlphaFoldDB" id="A0A3N6RFL5"/>
<organism evidence="1">
    <name type="scientific">Brassica cretica</name>
    <name type="common">Mustard</name>
    <dbReference type="NCBI Taxonomy" id="69181"/>
    <lineage>
        <taxon>Eukaryota</taxon>
        <taxon>Viridiplantae</taxon>
        <taxon>Streptophyta</taxon>
        <taxon>Embryophyta</taxon>
        <taxon>Tracheophyta</taxon>
        <taxon>Spermatophyta</taxon>
        <taxon>Magnoliopsida</taxon>
        <taxon>eudicotyledons</taxon>
        <taxon>Gunneridae</taxon>
        <taxon>Pentapetalae</taxon>
        <taxon>rosids</taxon>
        <taxon>malvids</taxon>
        <taxon>Brassicales</taxon>
        <taxon>Brassicaceae</taxon>
        <taxon>Brassiceae</taxon>
        <taxon>Brassica</taxon>
    </lineage>
</organism>
<proteinExistence type="predicted"/>
<name>A0A3N6RFL5_BRACR</name>
<sequence>MRNTCFTDTSTFHRFGASSPAFHRSITGIETLRHEPIVFHGKQPRPIEISSKEEPKLRLSRDLKHQFPIEISFLALISCIGEHPIDPVEISSNFQRIKAINPSIAGK</sequence>
<reference evidence="1" key="1">
    <citation type="submission" date="2019-12" db="EMBL/GenBank/DDBJ databases">
        <title>Genome sequencing and annotation of Brassica cretica.</title>
        <authorList>
            <person name="Studholme D.J."/>
            <person name="Sarris P.F."/>
        </authorList>
    </citation>
    <scope>NUCLEOTIDE SEQUENCE</scope>
    <source>
        <strain evidence="1">PFS-102/07</strain>
        <tissue evidence="1">Leaf</tissue>
    </source>
</reference>
<reference evidence="2 3" key="3">
    <citation type="journal article" date="2020" name="BMC Genomics">
        <title>Intraspecific diversification of the crop wild relative Brassica cretica Lam. using demographic model selection.</title>
        <authorList>
            <person name="Kioukis A."/>
            <person name="Michalopoulou V.A."/>
            <person name="Briers L."/>
            <person name="Pirintsos S."/>
            <person name="Studholme D.J."/>
            <person name="Pavlidis P."/>
            <person name="Sarris P.F."/>
        </authorList>
    </citation>
    <scope>NUCLEOTIDE SEQUENCE [LARGE SCALE GENOMIC DNA]</scope>
    <source>
        <strain evidence="3">cv. PFS-1207/04</strain>
        <strain evidence="2">PFS-1207/04</strain>
    </source>
</reference>
<evidence type="ECO:0000313" key="2">
    <source>
        <dbReference type="EMBL" id="KAF3529076.1"/>
    </source>
</evidence>
<reference evidence="2" key="2">
    <citation type="submission" date="2019-12" db="EMBL/GenBank/DDBJ databases">
        <authorList>
            <person name="Studholme D.J."/>
            <person name="Sarris P."/>
        </authorList>
    </citation>
    <scope>NUCLEOTIDE SEQUENCE</scope>
    <source>
        <strain evidence="2">PFS-1207/04</strain>
        <tissue evidence="2">Leaf</tissue>
    </source>
</reference>
<dbReference type="EMBL" id="QGKV02001507">
    <property type="protein sequence ID" value="KAF3529076.1"/>
    <property type="molecule type" value="Genomic_DNA"/>
</dbReference>
<gene>
    <name evidence="2" type="ORF">DY000_02037104</name>
    <name evidence="1" type="ORF">F2Q70_00034388</name>
</gene>
<dbReference type="Proteomes" id="UP000266723">
    <property type="component" value="Unassembled WGS sequence"/>
</dbReference>